<feature type="domain" description="HTH lacI-type" evidence="5">
    <location>
        <begin position="9"/>
        <end position="63"/>
    </location>
</feature>
<protein>
    <submittedName>
        <fullName evidence="6">LacI family DNA-binding transcriptional regulator</fullName>
    </submittedName>
</protein>
<dbReference type="SMART" id="SM00354">
    <property type="entry name" value="HTH_LACI"/>
    <property type="match status" value="1"/>
</dbReference>
<evidence type="ECO:0000256" key="2">
    <source>
        <dbReference type="ARBA" id="ARBA00023015"/>
    </source>
</evidence>
<dbReference type="EMBL" id="JAGSHT010000005">
    <property type="protein sequence ID" value="MBZ2195473.1"/>
    <property type="molecule type" value="Genomic_DNA"/>
</dbReference>
<evidence type="ECO:0000256" key="4">
    <source>
        <dbReference type="ARBA" id="ARBA00023163"/>
    </source>
</evidence>
<dbReference type="PANTHER" id="PTHR30146">
    <property type="entry name" value="LACI-RELATED TRANSCRIPTIONAL REPRESSOR"/>
    <property type="match status" value="1"/>
</dbReference>
<dbReference type="InterPro" id="IPR010982">
    <property type="entry name" value="Lambda_DNA-bd_dom_sf"/>
</dbReference>
<accession>A0ABS7S8F2</accession>
<dbReference type="InterPro" id="IPR028082">
    <property type="entry name" value="Peripla_BP_I"/>
</dbReference>
<keyword evidence="3 6" id="KW-0238">DNA-binding</keyword>
<dbReference type="Proteomes" id="UP000826651">
    <property type="component" value="Unassembled WGS sequence"/>
</dbReference>
<dbReference type="SUPFAM" id="SSF53822">
    <property type="entry name" value="Periplasmic binding protein-like I"/>
    <property type="match status" value="1"/>
</dbReference>
<proteinExistence type="predicted"/>
<dbReference type="InterPro" id="IPR046335">
    <property type="entry name" value="LacI/GalR-like_sensor"/>
</dbReference>
<dbReference type="PROSITE" id="PS00356">
    <property type="entry name" value="HTH_LACI_1"/>
    <property type="match status" value="1"/>
</dbReference>
<keyword evidence="7" id="KW-1185">Reference proteome</keyword>
<name>A0ABS7S8F2_9MICO</name>
<evidence type="ECO:0000256" key="1">
    <source>
        <dbReference type="ARBA" id="ARBA00022491"/>
    </source>
</evidence>
<keyword evidence="1" id="KW-0678">Repressor</keyword>
<dbReference type="Gene3D" id="1.10.260.40">
    <property type="entry name" value="lambda repressor-like DNA-binding domains"/>
    <property type="match status" value="1"/>
</dbReference>
<reference evidence="6 7" key="1">
    <citation type="submission" date="2021-04" db="EMBL/GenBank/DDBJ databases">
        <title>Ruania sp. nov., isolated from sandy soil of mangrove forest.</title>
        <authorList>
            <person name="Ge X."/>
            <person name="Huang R."/>
            <person name="Liu W."/>
        </authorList>
    </citation>
    <scope>NUCLEOTIDE SEQUENCE [LARGE SCALE GENOMIC DNA]</scope>
    <source>
        <strain evidence="6 7">N2-46</strain>
    </source>
</reference>
<dbReference type="InterPro" id="IPR000843">
    <property type="entry name" value="HTH_LacI"/>
</dbReference>
<evidence type="ECO:0000313" key="6">
    <source>
        <dbReference type="EMBL" id="MBZ2195473.1"/>
    </source>
</evidence>
<dbReference type="Gene3D" id="3.40.50.2300">
    <property type="match status" value="2"/>
</dbReference>
<sequence length="344" mass="36165">MASIPIRRATLVDVAAAAGVSRSTASRVLSGEGAVSAETEARVRAAAAEVGYLLNSAARTLRTSRTMLTGLVLNNLVNATFHVVAEIVQQRLALAGYRMILCVTGGQAAEEADYLQTLAEQGVDGIIVAGSGANIDQLNTIHANGTAIVNLIRAGKGAPGDRVLASDRDGAVLATQELLDLGHRRIGYIGGPAQTNSGRERFHGYRSTLRTAGAFADDLVLRGPFSPDFGAEAIKAILRAPEPPSAVYIANHEASFGALPTLRDLKVRLPDDLSLIAHDEPSWFQYWDPAVSIVDSGATELAELAASRLIAAMRPGGTDDKPREFRVGARLVTRGSSAPVTPRA</sequence>
<dbReference type="PROSITE" id="PS50932">
    <property type="entry name" value="HTH_LACI_2"/>
    <property type="match status" value="1"/>
</dbReference>
<evidence type="ECO:0000313" key="7">
    <source>
        <dbReference type="Proteomes" id="UP000826651"/>
    </source>
</evidence>
<dbReference type="GO" id="GO:0003677">
    <property type="term" value="F:DNA binding"/>
    <property type="evidence" value="ECO:0007669"/>
    <property type="project" value="UniProtKB-KW"/>
</dbReference>
<dbReference type="SUPFAM" id="SSF47413">
    <property type="entry name" value="lambda repressor-like DNA-binding domains"/>
    <property type="match status" value="1"/>
</dbReference>
<gene>
    <name evidence="6" type="ORF">KCQ71_04870</name>
</gene>
<dbReference type="CDD" id="cd06267">
    <property type="entry name" value="PBP1_LacI_sugar_binding-like"/>
    <property type="match status" value="1"/>
</dbReference>
<dbReference type="Pfam" id="PF13377">
    <property type="entry name" value="Peripla_BP_3"/>
    <property type="match status" value="1"/>
</dbReference>
<comment type="caution">
    <text evidence="6">The sequence shown here is derived from an EMBL/GenBank/DDBJ whole genome shotgun (WGS) entry which is preliminary data.</text>
</comment>
<keyword evidence="4" id="KW-0804">Transcription</keyword>
<dbReference type="CDD" id="cd01392">
    <property type="entry name" value="HTH_LacI"/>
    <property type="match status" value="1"/>
</dbReference>
<evidence type="ECO:0000256" key="3">
    <source>
        <dbReference type="ARBA" id="ARBA00023125"/>
    </source>
</evidence>
<organism evidence="6 7">
    <name type="scientific">Occultella gossypii</name>
    <dbReference type="NCBI Taxonomy" id="2800820"/>
    <lineage>
        <taxon>Bacteria</taxon>
        <taxon>Bacillati</taxon>
        <taxon>Actinomycetota</taxon>
        <taxon>Actinomycetes</taxon>
        <taxon>Micrococcales</taxon>
        <taxon>Ruaniaceae</taxon>
        <taxon>Occultella</taxon>
    </lineage>
</organism>
<evidence type="ECO:0000259" key="5">
    <source>
        <dbReference type="PROSITE" id="PS50932"/>
    </source>
</evidence>
<dbReference type="Pfam" id="PF00356">
    <property type="entry name" value="LacI"/>
    <property type="match status" value="1"/>
</dbReference>
<dbReference type="PANTHER" id="PTHR30146:SF148">
    <property type="entry name" value="HTH-TYPE TRANSCRIPTIONAL REPRESSOR PURR-RELATED"/>
    <property type="match status" value="1"/>
</dbReference>
<keyword evidence="2" id="KW-0805">Transcription regulation</keyword>
<dbReference type="RefSeq" id="WP_223403449.1">
    <property type="nucleotide sequence ID" value="NZ_JAGSHT010000005.1"/>
</dbReference>